<evidence type="ECO:0000256" key="4">
    <source>
        <dbReference type="ARBA" id="ARBA00022942"/>
    </source>
</evidence>
<dbReference type="InterPro" id="IPR024372">
    <property type="entry name" value="Ecm29_N"/>
</dbReference>
<dbReference type="InterPro" id="IPR011989">
    <property type="entry name" value="ARM-like"/>
</dbReference>
<evidence type="ECO:0000259" key="6">
    <source>
        <dbReference type="Pfam" id="PF24492"/>
    </source>
</evidence>
<evidence type="ECO:0000256" key="2">
    <source>
        <dbReference type="ARBA" id="ARBA00022490"/>
    </source>
</evidence>
<dbReference type="STRING" id="45607.A0A2T0FJ75"/>
<organism evidence="7 8">
    <name type="scientific">Wickerhamiella sorbophila</name>
    <dbReference type="NCBI Taxonomy" id="45607"/>
    <lineage>
        <taxon>Eukaryota</taxon>
        <taxon>Fungi</taxon>
        <taxon>Dikarya</taxon>
        <taxon>Ascomycota</taxon>
        <taxon>Saccharomycotina</taxon>
        <taxon>Dipodascomycetes</taxon>
        <taxon>Dipodascales</taxon>
        <taxon>Trichomonascaceae</taxon>
        <taxon>Wickerhamiella</taxon>
    </lineage>
</organism>
<dbReference type="InterPro" id="IPR055443">
    <property type="entry name" value="HEAT_ECM29"/>
</dbReference>
<feature type="domain" description="Proteasome adapter and scaffold protein ECM29 HEAT-repeat" evidence="6">
    <location>
        <begin position="1156"/>
        <end position="1314"/>
    </location>
</feature>
<feature type="domain" description="Proteasome component Ecm29 N-terminal" evidence="5">
    <location>
        <begin position="7"/>
        <end position="472"/>
    </location>
</feature>
<comment type="subcellular location">
    <subcellularLocation>
        <location evidence="1">Cytoplasm</location>
    </subcellularLocation>
</comment>
<dbReference type="Pfam" id="PF24492">
    <property type="entry name" value="HEAT_ECM29"/>
    <property type="match status" value="1"/>
</dbReference>
<dbReference type="Pfam" id="PF13001">
    <property type="entry name" value="ECM29_N"/>
    <property type="match status" value="1"/>
</dbReference>
<dbReference type="GO" id="GO:0005737">
    <property type="term" value="C:cytoplasm"/>
    <property type="evidence" value="ECO:0007669"/>
    <property type="project" value="UniProtKB-SubCell"/>
</dbReference>
<dbReference type="InterPro" id="IPR016024">
    <property type="entry name" value="ARM-type_fold"/>
</dbReference>
<dbReference type="Proteomes" id="UP000238350">
    <property type="component" value="Unassembled WGS sequence"/>
</dbReference>
<dbReference type="PANTHER" id="PTHR23346:SF19">
    <property type="entry name" value="PROTEASOME ADAPTER AND SCAFFOLD PROTEIN ECM29"/>
    <property type="match status" value="1"/>
</dbReference>
<dbReference type="EMBL" id="NDIQ01000021">
    <property type="protein sequence ID" value="PRT55026.1"/>
    <property type="molecule type" value="Genomic_DNA"/>
</dbReference>
<evidence type="ECO:0000313" key="7">
    <source>
        <dbReference type="EMBL" id="PRT55026.1"/>
    </source>
</evidence>
<evidence type="ECO:0000256" key="1">
    <source>
        <dbReference type="ARBA" id="ARBA00004496"/>
    </source>
</evidence>
<keyword evidence="2" id="KW-0963">Cytoplasm</keyword>
<gene>
    <name evidence="7" type="ORF">B9G98_02646</name>
</gene>
<accession>A0A2T0FJ75</accession>
<dbReference type="GO" id="GO:0036503">
    <property type="term" value="P:ERAD pathway"/>
    <property type="evidence" value="ECO:0007669"/>
    <property type="project" value="TreeGrafter"/>
</dbReference>
<keyword evidence="8" id="KW-1185">Reference proteome</keyword>
<keyword evidence="3" id="KW-0677">Repeat</keyword>
<sequence>MDELELISRVETRIVLASTDDKFSSTLDLYLSPLLQKLSSSREDSRRKVLSIVEHINTRLNPNVQLPVAKLLSLATSRGSESLLTKNVAANFLKKALENKSILPWIAPLGKSLESVTTESLHRASLLFQLFLQGIVEWSKAEKPAPIDFEDSVPGIAKRFTDLFMVDLAFKTRQVAPGLNHNDFVFQLGPNAELSEATLSQSKIAVLKFIDGAEWPADLKYLPLFAASADRLSDVSSSATAQLRRLSVPLSRDISTKLQTLASGSGGGLSAKNALQIKVMEIFAKEPAFAPADLSGNFQRAFESGDPLFLHTAIRLIKSLAIENKVSPSPSSILSTHADAWIEHLRTYIMNTGWPVSHVSAPQSDSLRQRAYETIGLLQRFTEIRTLSIVRFLVESLERDATIYVPSIQQALGEIMTQISSLTSELQAELKSILLSTLRSASRDVTKYVAVRFAIMGFPFEDSEARVLCLLGQDPANRSDVQEEARRGLHPYLYEKTTSMYLESVDVKFPDFEALLLTIDNANLQEFAPQVFDKAILLLSQILINSASPIRVDAEWTKVVDAAPIYDLKVRKAVASFLNSKPSASKLFDYCFAALSSGLEAYQHAPKVWSMLMKVSPQQLLTSQAERLENMLPLLEGRFKDVIADGISRICPASSASELARKLLPLSKGRASALASLLEKVSLDGLEVPKDLVSSLISYCKEEQYVGPLFNLACGGLLAHSDELLEFLKSKGDEKSMLVLGAYRLSNPDQAKLYMDTLISLNKSSNIDTLLANGESLSICASGWNSSALENYSSPEKLYQTSLVPELLEDIFAGSKKTDPAVRRSSCVRLLCLVQFSSHETKQYVSEVQKYFLRFLSDGDDVSQEAASRGLGIVYEQSDEETKRNLVEKLVGSFTSDRASQRAMAGTISEDTQLFEPGVLSTGDGSISTYKDVLNLASEVGDSTLVYKFMSLAASSKIWSSRRGMAFGLESIMAKADFDAASPTKKKLVPKLYRYIFDPNTKAREAMQSIWNVLVPDRRKTILEYFDDIIKELLSGSSAREWRVREASTRGLTSLVETLEWRHLEPRAIELWQVAFRMLDDIKDSVRKAGLDFTKSLASVLTRRLQSHSETNSNLLSTLIPFLTGPRGLQSESEDVRVFAMETLNKIAKSDSDDFKPFKLKFVNDFTLLLSTIEPQAMNYLALNAANYGVDASTIDESRMRGLSRSPIMETLESLVDRLDDSELRDYLADLPKTIKGSVGLPSKLASARLVISVCLRFFRDIDPTPVLRACASQFHDRNDLVAQTFAAAAGYVCRLTPLAEVLKYLDLLKTSYFSEDATDRERLIVAVAVSAISKHASDVFANSAALGLPLAFVGANDPDKNVSKVFEEVWASNTGGQGSIQLYSKEIMELSAPHLVSTLWHIREGAARSIGKTAEFLKEPNEAILDSLLKAMSGRSWPGKEYVFKALVKVSLLGSGDIDTVSNRVLNEIQRRNIQYRLKILPYVGEFLAKYPGSSVYAGFSSALLPFFETKAERPATVTEDEDEDAVSATDEEKIDILASAVESYNSGYEVEGWLEGLLLSSLASWKFKVAVCQHMVELSKKDYFSQNLWDRCADACATDYTHESVRIEWVRAAGALVDFGVSDDVRRRMLNEPSSVVITELKKYNFV</sequence>
<keyword evidence="4 7" id="KW-0647">Proteasome</keyword>
<dbReference type="GO" id="GO:0060090">
    <property type="term" value="F:molecular adaptor activity"/>
    <property type="evidence" value="ECO:0007669"/>
    <property type="project" value="InterPro"/>
</dbReference>
<reference evidence="7 8" key="1">
    <citation type="submission" date="2017-04" db="EMBL/GenBank/DDBJ databases">
        <title>Genome sequencing of [Candida] sorbophila.</title>
        <authorList>
            <person name="Ahn J.O."/>
        </authorList>
    </citation>
    <scope>NUCLEOTIDE SEQUENCE [LARGE SCALE GENOMIC DNA]</scope>
    <source>
        <strain evidence="7 8">DS02</strain>
    </source>
</reference>
<dbReference type="SUPFAM" id="SSF48371">
    <property type="entry name" value="ARM repeat"/>
    <property type="match status" value="2"/>
</dbReference>
<dbReference type="GO" id="GO:0000502">
    <property type="term" value="C:proteasome complex"/>
    <property type="evidence" value="ECO:0007669"/>
    <property type="project" value="UniProtKB-KW"/>
</dbReference>
<dbReference type="RefSeq" id="XP_024664971.1">
    <property type="nucleotide sequence ID" value="XM_024809203.1"/>
</dbReference>
<dbReference type="GeneID" id="36516394"/>
<dbReference type="GO" id="GO:0005634">
    <property type="term" value="C:nucleus"/>
    <property type="evidence" value="ECO:0007669"/>
    <property type="project" value="TreeGrafter"/>
</dbReference>
<proteinExistence type="predicted"/>
<evidence type="ECO:0000259" key="5">
    <source>
        <dbReference type="Pfam" id="PF13001"/>
    </source>
</evidence>
<dbReference type="OrthoDB" id="16066at2759"/>
<name>A0A2T0FJ75_9ASCO</name>
<dbReference type="Gene3D" id="1.25.10.10">
    <property type="entry name" value="Leucine-rich Repeat Variant"/>
    <property type="match status" value="3"/>
</dbReference>
<evidence type="ECO:0000313" key="8">
    <source>
        <dbReference type="Proteomes" id="UP000238350"/>
    </source>
</evidence>
<dbReference type="PANTHER" id="PTHR23346">
    <property type="entry name" value="TRANSLATIONAL ACTIVATOR GCN1-RELATED"/>
    <property type="match status" value="1"/>
</dbReference>
<dbReference type="GO" id="GO:0043248">
    <property type="term" value="P:proteasome assembly"/>
    <property type="evidence" value="ECO:0007669"/>
    <property type="project" value="InterPro"/>
</dbReference>
<protein>
    <submittedName>
        <fullName evidence="7">Proteasome component ECM29</fullName>
    </submittedName>
</protein>
<evidence type="ECO:0000256" key="3">
    <source>
        <dbReference type="ARBA" id="ARBA00022737"/>
    </source>
</evidence>
<comment type="caution">
    <text evidence="7">The sequence shown here is derived from an EMBL/GenBank/DDBJ whole genome shotgun (WGS) entry which is preliminary data.</text>
</comment>